<evidence type="ECO:0000313" key="1">
    <source>
        <dbReference type="EMBL" id="MFK9083391.1"/>
    </source>
</evidence>
<keyword evidence="1" id="KW-0547">Nucleotide-binding</keyword>
<reference evidence="1" key="1">
    <citation type="submission" date="2024-11" db="EMBL/GenBank/DDBJ databases">
        <authorList>
            <person name="Lucas J.A."/>
        </authorList>
    </citation>
    <scope>NUCLEOTIDE SEQUENCE</scope>
    <source>
        <strain evidence="1">Z 8.8</strain>
    </source>
</reference>
<dbReference type="Proteomes" id="UP001622950">
    <property type="component" value="Unassembled WGS sequence"/>
</dbReference>
<keyword evidence="2" id="KW-1185">Reference proteome</keyword>
<organism evidence="1 2">
    <name type="scientific">Pseudomonas neuropathica</name>
    <dbReference type="NCBI Taxonomy" id="2730425"/>
    <lineage>
        <taxon>Bacteria</taxon>
        <taxon>Pseudomonadati</taxon>
        <taxon>Pseudomonadota</taxon>
        <taxon>Gammaproteobacteria</taxon>
        <taxon>Pseudomonadales</taxon>
        <taxon>Pseudomonadaceae</taxon>
        <taxon>Pseudomonas</taxon>
    </lineage>
</organism>
<keyword evidence="1" id="KW-0347">Helicase</keyword>
<gene>
    <name evidence="1" type="ORF">ACJEBM_22270</name>
</gene>
<dbReference type="EMBL" id="JBJHQE010000050">
    <property type="protein sequence ID" value="MFK9083391.1"/>
    <property type="molecule type" value="Genomic_DNA"/>
</dbReference>
<keyword evidence="1" id="KW-0067">ATP-binding</keyword>
<sequence length="748" mass="84753">MQIADFRLVDDLSHKDFEHFVKDLLLASGWQEAVVTETGSEFRYGDGGVDIFAYRDGRKFAVEVKQRQRDTTVDVSALNQLVTGARLADVKQMILVTNSYFTSEVKVRALRLGVELIDRDALKNLFVVRGSEIGRRIKPREYQVEVIQQALDHFDAGKRKLLIEMATGLGKTYTVALLIKQLLERAKGRQRVLFIAHQIEILLQSVTAFKNVLGLGNHSFSACFAGARPENTDLVFASFDTLYGQLVGLTEDGFDYVIVDEAHHTPARTYASVVEHFQPRLLIGLTATPWRTDNKSVSDFFGGSDGHIGRYDLIWGLQHKKLAFPKYLVLLDDIDQDRIDQLESGLSVSDLDKRLFLHKKDEEVVRLIEATVKQKQLSNVKGIVFCRNIRHLRHLLGFFEPGTAISVHSRMQDAERRENIRQFREGELKYILVCDLFNEGIDIPETNLLVFMRYTGSKTVWLQQLGRGLRKTNNKDCVHVLDFVGSLDRLKDVQQLVTAVRSKPKKRPAESDLEEAHDNQQDLHDDTIEVTYSQSAARVLDLIERLKYRLNSREEMVEQLRRYRNTTGNVPSIEALESSLEDLSLDQIATHFDSYQGYLQAAFGWDVDSSAISNAVTQAYAIYQNKHGLEPSPKALSLDFQYKTLPWFTASEMARYIARLTPTHLQDASPQGGQSAAKPEAIVAVRKPIVSPLSAFEGPEERVQLELLAHYRGVVTSRADLLALSKEQLDQITTIFRSTSVFLVRLRG</sequence>
<comment type="caution">
    <text evidence="1">The sequence shown here is derived from an EMBL/GenBank/DDBJ whole genome shotgun (WGS) entry which is preliminary data.</text>
</comment>
<protein>
    <submittedName>
        <fullName evidence="1">DEAD/DEAH box helicase family protein</fullName>
    </submittedName>
</protein>
<name>A0ACC7MXR9_9PSED</name>
<proteinExistence type="predicted"/>
<evidence type="ECO:0000313" key="2">
    <source>
        <dbReference type="Proteomes" id="UP001622950"/>
    </source>
</evidence>
<keyword evidence="1" id="KW-0378">Hydrolase</keyword>
<accession>A0ACC7MXR9</accession>